<reference evidence="1" key="1">
    <citation type="submission" date="2020-05" db="EMBL/GenBank/DDBJ databases">
        <title>Large-scale comparative analyses of tick genomes elucidate their genetic diversity and vector capacities.</title>
        <authorList>
            <person name="Jia N."/>
            <person name="Wang J."/>
            <person name="Shi W."/>
            <person name="Du L."/>
            <person name="Sun Y."/>
            <person name="Zhan W."/>
            <person name="Jiang J."/>
            <person name="Wang Q."/>
            <person name="Zhang B."/>
            <person name="Ji P."/>
            <person name="Sakyi L.B."/>
            <person name="Cui X."/>
            <person name="Yuan T."/>
            <person name="Jiang B."/>
            <person name="Yang W."/>
            <person name="Lam T.T.-Y."/>
            <person name="Chang Q."/>
            <person name="Ding S."/>
            <person name="Wang X."/>
            <person name="Zhu J."/>
            <person name="Ruan X."/>
            <person name="Zhao L."/>
            <person name="Wei J."/>
            <person name="Que T."/>
            <person name="Du C."/>
            <person name="Cheng J."/>
            <person name="Dai P."/>
            <person name="Han X."/>
            <person name="Huang E."/>
            <person name="Gao Y."/>
            <person name="Liu J."/>
            <person name="Shao H."/>
            <person name="Ye R."/>
            <person name="Li L."/>
            <person name="Wei W."/>
            <person name="Wang X."/>
            <person name="Wang C."/>
            <person name="Yang T."/>
            <person name="Huo Q."/>
            <person name="Li W."/>
            <person name="Guo W."/>
            <person name="Chen H."/>
            <person name="Zhou L."/>
            <person name="Ni X."/>
            <person name="Tian J."/>
            <person name="Zhou Y."/>
            <person name="Sheng Y."/>
            <person name="Liu T."/>
            <person name="Pan Y."/>
            <person name="Xia L."/>
            <person name="Li J."/>
            <person name="Zhao F."/>
            <person name="Cao W."/>
        </authorList>
    </citation>
    <scope>NUCLEOTIDE SEQUENCE</scope>
    <source>
        <strain evidence="1">Hyas-2018</strain>
    </source>
</reference>
<comment type="caution">
    <text evidence="1">The sequence shown here is derived from an EMBL/GenBank/DDBJ whole genome shotgun (WGS) entry which is preliminary data.</text>
</comment>
<keyword evidence="2" id="KW-1185">Reference proteome</keyword>
<gene>
    <name evidence="1" type="ORF">HPB50_013539</name>
</gene>
<proteinExistence type="predicted"/>
<name>A0ACB7TAG5_HYAAI</name>
<sequence>MAAKSDALVASLSKNVHTAEMLIEMDKRHPKHKDSLLKDDLWRKIGSELGLTGMQAQAKFKNLKDTFTKHKNKIKDLMRSGAGAAEIPTVKWVHFEAMMSLVGPALEEPIASSVDDPGPTTSSSTGIAEEGQLEDDSYVAVVLDEPSETVESPPCATPANIEAERPRKVPRTAASDASSSQTVSHVDIAAEMPKPTACSESITGFQENHDFPYFFCMSLAEQLRLLSPHQQVDAVTALQQVMLEKITKQGWNVN</sequence>
<protein>
    <submittedName>
        <fullName evidence="1">Uncharacterized protein</fullName>
    </submittedName>
</protein>
<organism evidence="1 2">
    <name type="scientific">Hyalomma asiaticum</name>
    <name type="common">Tick</name>
    <dbReference type="NCBI Taxonomy" id="266040"/>
    <lineage>
        <taxon>Eukaryota</taxon>
        <taxon>Metazoa</taxon>
        <taxon>Ecdysozoa</taxon>
        <taxon>Arthropoda</taxon>
        <taxon>Chelicerata</taxon>
        <taxon>Arachnida</taxon>
        <taxon>Acari</taxon>
        <taxon>Parasitiformes</taxon>
        <taxon>Ixodida</taxon>
        <taxon>Ixodoidea</taxon>
        <taxon>Ixodidae</taxon>
        <taxon>Hyalomminae</taxon>
        <taxon>Hyalomma</taxon>
    </lineage>
</organism>
<evidence type="ECO:0000313" key="2">
    <source>
        <dbReference type="Proteomes" id="UP000821845"/>
    </source>
</evidence>
<accession>A0ACB7TAG5</accession>
<dbReference type="Proteomes" id="UP000821845">
    <property type="component" value="Chromosome 10"/>
</dbReference>
<evidence type="ECO:0000313" key="1">
    <source>
        <dbReference type="EMBL" id="KAH6942994.1"/>
    </source>
</evidence>
<dbReference type="EMBL" id="CM023490">
    <property type="protein sequence ID" value="KAH6942994.1"/>
    <property type="molecule type" value="Genomic_DNA"/>
</dbReference>